<feature type="transmembrane region" description="Helical" evidence="4">
    <location>
        <begin position="100"/>
        <end position="124"/>
    </location>
</feature>
<feature type="domain" description="Signal transduction histidine kinase subgroup 3 dimerisation and phosphoacceptor" evidence="6">
    <location>
        <begin position="461"/>
        <end position="528"/>
    </location>
</feature>
<dbReference type="InterPro" id="IPR050482">
    <property type="entry name" value="Sensor_HK_TwoCompSys"/>
</dbReference>
<dbReference type="GO" id="GO:0046983">
    <property type="term" value="F:protein dimerization activity"/>
    <property type="evidence" value="ECO:0007669"/>
    <property type="project" value="InterPro"/>
</dbReference>
<organism evidence="7 8">
    <name type="scientific">Pseudonocardia hierapolitana</name>
    <dbReference type="NCBI Taxonomy" id="1128676"/>
    <lineage>
        <taxon>Bacteria</taxon>
        <taxon>Bacillati</taxon>
        <taxon>Actinomycetota</taxon>
        <taxon>Actinomycetes</taxon>
        <taxon>Pseudonocardiales</taxon>
        <taxon>Pseudonocardiaceae</taxon>
        <taxon>Pseudonocardia</taxon>
    </lineage>
</organism>
<feature type="transmembrane region" description="Helical" evidence="4">
    <location>
        <begin position="182"/>
        <end position="203"/>
    </location>
</feature>
<dbReference type="InterPro" id="IPR011712">
    <property type="entry name" value="Sig_transdc_His_kin_sub3_dim/P"/>
</dbReference>
<keyword evidence="3" id="KW-0902">Two-component regulatory system</keyword>
<keyword evidence="1" id="KW-0808">Transferase</keyword>
<feature type="transmembrane region" description="Helical" evidence="4">
    <location>
        <begin position="241"/>
        <end position="261"/>
    </location>
</feature>
<keyword evidence="4" id="KW-0812">Transmembrane</keyword>
<dbReference type="AlphaFoldDB" id="A0A561T410"/>
<accession>A0A561T410</accession>
<dbReference type="GO" id="GO:0000155">
    <property type="term" value="F:phosphorelay sensor kinase activity"/>
    <property type="evidence" value="ECO:0007669"/>
    <property type="project" value="InterPro"/>
</dbReference>
<feature type="transmembrane region" description="Helical" evidence="4">
    <location>
        <begin position="273"/>
        <end position="294"/>
    </location>
</feature>
<evidence type="ECO:0000256" key="5">
    <source>
        <dbReference type="SAM" id="SignalP"/>
    </source>
</evidence>
<gene>
    <name evidence="7" type="ORF">FHX44_117780</name>
</gene>
<dbReference type="SUPFAM" id="SSF55874">
    <property type="entry name" value="ATPase domain of HSP90 chaperone/DNA topoisomerase II/histidine kinase"/>
    <property type="match status" value="1"/>
</dbReference>
<evidence type="ECO:0000256" key="3">
    <source>
        <dbReference type="ARBA" id="ARBA00023012"/>
    </source>
</evidence>
<dbReference type="Pfam" id="PF07730">
    <property type="entry name" value="HisKA_3"/>
    <property type="match status" value="1"/>
</dbReference>
<dbReference type="EMBL" id="VIWU01000001">
    <property type="protein sequence ID" value="TWF81835.1"/>
    <property type="molecule type" value="Genomic_DNA"/>
</dbReference>
<feature type="transmembrane region" description="Helical" evidence="4">
    <location>
        <begin position="215"/>
        <end position="235"/>
    </location>
</feature>
<keyword evidence="4" id="KW-0472">Membrane</keyword>
<keyword evidence="5" id="KW-0732">Signal</keyword>
<dbReference type="PANTHER" id="PTHR24421">
    <property type="entry name" value="NITRATE/NITRITE SENSOR PROTEIN NARX-RELATED"/>
    <property type="match status" value="1"/>
</dbReference>
<dbReference type="Gene3D" id="3.30.565.10">
    <property type="entry name" value="Histidine kinase-like ATPase, C-terminal domain"/>
    <property type="match status" value="1"/>
</dbReference>
<keyword evidence="2 7" id="KW-0418">Kinase</keyword>
<evidence type="ECO:0000256" key="1">
    <source>
        <dbReference type="ARBA" id="ARBA00022679"/>
    </source>
</evidence>
<feature type="transmembrane region" description="Helical" evidence="4">
    <location>
        <begin position="136"/>
        <end position="154"/>
    </location>
</feature>
<feature type="transmembrane region" description="Helical" evidence="4">
    <location>
        <begin position="300"/>
        <end position="318"/>
    </location>
</feature>
<dbReference type="Proteomes" id="UP000321261">
    <property type="component" value="Unassembled WGS sequence"/>
</dbReference>
<reference evidence="7 8" key="1">
    <citation type="submission" date="2019-06" db="EMBL/GenBank/DDBJ databases">
        <title>Sequencing the genomes of 1000 actinobacteria strains.</title>
        <authorList>
            <person name="Klenk H.-P."/>
        </authorList>
    </citation>
    <scope>NUCLEOTIDE SEQUENCE [LARGE SCALE GENOMIC DNA]</scope>
    <source>
        <strain evidence="7 8">DSM 45671</strain>
    </source>
</reference>
<feature type="transmembrane region" description="Helical" evidence="4">
    <location>
        <begin position="38"/>
        <end position="59"/>
    </location>
</feature>
<evidence type="ECO:0000256" key="4">
    <source>
        <dbReference type="SAM" id="Phobius"/>
    </source>
</evidence>
<sequence>MTASRPLAWLLAGAGLALLALMSAGTWAAGPGLDIVGSYVLTNSAFGLGFGGCGLVIALHRPRNPIGWLFLSGALAHLTTAAAAPWAFHGLAAGWPEPAIRLLATIFLIAWPFGIGMAFPLALLRFPTGREESPRWRRVGYAFVGYGLLFALQMGTSPDPFGPWAGVQSYLLLPVHARLEPLWTAANLLSLGLAALIVVRLVGRYRQGSEMVRRQLLWLLLAVVLAFAANAQRFATGDGPILLLLAFQLVPVAIAVAILRYQLFDIRLVVSRTVLYLALTAAVAAVYVGLVTLMDRLVRTGLDLGGSILATIVVALAFHPVRMRLQRVVDRLFYGERADPVRVVSHVGSRLLASTDADHVTALDALREALRLPYAAVRADGGTITESGTPTADVHIIPLEWGETAGQLVVGLRGGESAVADADRRVLEVTAVPLAMALRAGRLAEEVAASRGRIVAGQEEERKRLRRDLHDGLGPTLTGMAYKIDAVRNTLAADPARADAMLAELRATTAAAIDDVRRVVYGLRPPALDELGLAGALRQQAERLSGGGRALQVTVDAPAPTPWLPAAVEVAAYRIAVEAITNVARHSSARRACVGLAVAPDELRVTVTDDGAQSGTRWQPGVGLSAMAERAAEVGGRCTAGPTPDGGRVEAALPLEIPPTPDFTHPAAASHRTGLV</sequence>
<feature type="transmembrane region" description="Helical" evidence="4">
    <location>
        <begin position="66"/>
        <end position="88"/>
    </location>
</feature>
<evidence type="ECO:0000259" key="6">
    <source>
        <dbReference type="Pfam" id="PF07730"/>
    </source>
</evidence>
<keyword evidence="8" id="KW-1185">Reference proteome</keyword>
<dbReference type="Gene3D" id="1.20.5.1930">
    <property type="match status" value="1"/>
</dbReference>
<feature type="chain" id="PRO_5039310744" evidence="5">
    <location>
        <begin position="29"/>
        <end position="676"/>
    </location>
</feature>
<dbReference type="InterPro" id="IPR036890">
    <property type="entry name" value="HATPase_C_sf"/>
</dbReference>
<name>A0A561T410_9PSEU</name>
<dbReference type="CDD" id="cd16917">
    <property type="entry name" value="HATPase_UhpB-NarQ-NarX-like"/>
    <property type="match status" value="1"/>
</dbReference>
<evidence type="ECO:0000313" key="8">
    <source>
        <dbReference type="Proteomes" id="UP000321261"/>
    </source>
</evidence>
<evidence type="ECO:0000313" key="7">
    <source>
        <dbReference type="EMBL" id="TWF81835.1"/>
    </source>
</evidence>
<protein>
    <submittedName>
        <fullName evidence="7">Histidine kinase</fullName>
    </submittedName>
</protein>
<keyword evidence="4" id="KW-1133">Transmembrane helix</keyword>
<feature type="signal peptide" evidence="5">
    <location>
        <begin position="1"/>
        <end position="28"/>
    </location>
</feature>
<evidence type="ECO:0000256" key="2">
    <source>
        <dbReference type="ARBA" id="ARBA00022777"/>
    </source>
</evidence>
<dbReference type="GO" id="GO:0016020">
    <property type="term" value="C:membrane"/>
    <property type="evidence" value="ECO:0007669"/>
    <property type="project" value="InterPro"/>
</dbReference>
<dbReference type="RefSeq" id="WP_212612844.1">
    <property type="nucleotide sequence ID" value="NZ_VIWU01000001.1"/>
</dbReference>
<proteinExistence type="predicted"/>
<comment type="caution">
    <text evidence="7">The sequence shown here is derived from an EMBL/GenBank/DDBJ whole genome shotgun (WGS) entry which is preliminary data.</text>
</comment>